<keyword evidence="2" id="KW-0732">Signal</keyword>
<feature type="signal peptide" evidence="2">
    <location>
        <begin position="1"/>
        <end position="21"/>
    </location>
</feature>
<gene>
    <name evidence="3" type="ORF">CWM47_25680</name>
</gene>
<organism evidence="3 4">
    <name type="scientific">Spirosoma pollinicola</name>
    <dbReference type="NCBI Taxonomy" id="2057025"/>
    <lineage>
        <taxon>Bacteria</taxon>
        <taxon>Pseudomonadati</taxon>
        <taxon>Bacteroidota</taxon>
        <taxon>Cytophagia</taxon>
        <taxon>Cytophagales</taxon>
        <taxon>Cytophagaceae</taxon>
        <taxon>Spirosoma</taxon>
    </lineage>
</organism>
<dbReference type="Gene3D" id="3.30.420.150">
    <property type="entry name" value="Exopolyphosphatase. Domain 2"/>
    <property type="match status" value="1"/>
</dbReference>
<protein>
    <submittedName>
        <fullName evidence="3">Uncharacterized protein</fullName>
    </submittedName>
</protein>
<dbReference type="RefSeq" id="WP_100991246.1">
    <property type="nucleotide sequence ID" value="NZ_CP025096.1"/>
</dbReference>
<dbReference type="AlphaFoldDB" id="A0A2K8Z510"/>
<feature type="chain" id="PRO_5014668854" evidence="2">
    <location>
        <begin position="22"/>
        <end position="477"/>
    </location>
</feature>
<dbReference type="InterPro" id="IPR011990">
    <property type="entry name" value="TPR-like_helical_dom_sf"/>
</dbReference>
<proteinExistence type="predicted"/>
<sequence length="477" mass="52563">MKYLFYPLLLLNFIRYPAAQAQSARTALEAQHFIKLGNTLRMVDRPQQAIDLLLRALPGVQSKDPYMEAVAYENLGYAYNDQENSQTALTYFYKAHKLYKQLNYGASEAAMRQLIGEVSGKELYAGIDVGASGVKLAIFRTRYENGFYSKDVKVKPNAPNVTLVSGTAQSFQAGQEVMKAYLDSIRRYKVAADHIYVAFSSGVNEALGKTPAKKKKLYELFSSLITNGMPGSDSLVIDSTLTAAREAELFMIGSIPQRLWTSASCIDIGSGNTKGGYYDSGRRFHSVSLPFGTKTLASLIDNNKSLSIDAYKEAAKRSIKMIADSAVNVEFNTASPGLHQRKTVALGGGIAWAMASYLHPERAGTTAVSLTLADAERFARLALTDYQALIHPDLSEINEPAVRKKAEADLNNVQNQFNEKQLIAGALLIESVFRAYANTSIPKRFVFIRDSDISWVTGRFLEILNQNYAQAIASDAR</sequence>
<dbReference type="InterPro" id="IPR043129">
    <property type="entry name" value="ATPase_NBD"/>
</dbReference>
<dbReference type="OrthoDB" id="915376at2"/>
<dbReference type="KEGG" id="spir:CWM47_25680"/>
<evidence type="ECO:0000256" key="2">
    <source>
        <dbReference type="SAM" id="SignalP"/>
    </source>
</evidence>
<dbReference type="Gene3D" id="1.25.40.10">
    <property type="entry name" value="Tetratricopeptide repeat domain"/>
    <property type="match status" value="1"/>
</dbReference>
<keyword evidence="4" id="KW-1185">Reference proteome</keyword>
<accession>A0A2K8Z510</accession>
<name>A0A2K8Z510_9BACT</name>
<dbReference type="PROSITE" id="PS50005">
    <property type="entry name" value="TPR"/>
    <property type="match status" value="1"/>
</dbReference>
<dbReference type="SUPFAM" id="SSF53067">
    <property type="entry name" value="Actin-like ATPase domain"/>
    <property type="match status" value="1"/>
</dbReference>
<dbReference type="InterPro" id="IPR019734">
    <property type="entry name" value="TPR_rpt"/>
</dbReference>
<dbReference type="Proteomes" id="UP000232883">
    <property type="component" value="Chromosome"/>
</dbReference>
<evidence type="ECO:0000313" key="3">
    <source>
        <dbReference type="EMBL" id="AUD04938.1"/>
    </source>
</evidence>
<keyword evidence="1" id="KW-0802">TPR repeat</keyword>
<evidence type="ECO:0000313" key="4">
    <source>
        <dbReference type="Proteomes" id="UP000232883"/>
    </source>
</evidence>
<dbReference type="SUPFAM" id="SSF48452">
    <property type="entry name" value="TPR-like"/>
    <property type="match status" value="1"/>
</dbReference>
<feature type="repeat" description="TPR" evidence="1">
    <location>
        <begin position="69"/>
        <end position="102"/>
    </location>
</feature>
<reference evidence="3 4" key="1">
    <citation type="submission" date="2017-11" db="EMBL/GenBank/DDBJ databases">
        <title>Taxonomic description and genome sequences of Spirosoma HA7 sp. nov., isolated from pollen microhabitat of Corylus avellana.</title>
        <authorList>
            <person name="Ambika Manirajan B."/>
            <person name="Suarez C."/>
            <person name="Ratering S."/>
            <person name="Geissler-Plaum R."/>
            <person name="Cardinale M."/>
            <person name="Sylvia S."/>
        </authorList>
    </citation>
    <scope>NUCLEOTIDE SEQUENCE [LARGE SCALE GENOMIC DNA]</scope>
    <source>
        <strain evidence="3 4">HA7</strain>
    </source>
</reference>
<dbReference type="EMBL" id="CP025096">
    <property type="protein sequence ID" value="AUD04938.1"/>
    <property type="molecule type" value="Genomic_DNA"/>
</dbReference>
<evidence type="ECO:0000256" key="1">
    <source>
        <dbReference type="PROSITE-ProRule" id="PRU00339"/>
    </source>
</evidence>